<name>A0A7T1AKL2_ATRLM</name>
<dbReference type="EMBL" id="CP065383">
    <property type="protein sequence ID" value="QPM67647.1"/>
    <property type="molecule type" value="Genomic_DNA"/>
</dbReference>
<dbReference type="PROSITE" id="PS01037">
    <property type="entry name" value="SBP_BACTERIAL_1"/>
    <property type="match status" value="1"/>
</dbReference>
<dbReference type="GO" id="GO:0055052">
    <property type="term" value="C:ATP-binding cassette (ABC) transporter complex, substrate-binding subunit-containing"/>
    <property type="evidence" value="ECO:0007669"/>
    <property type="project" value="TreeGrafter"/>
</dbReference>
<accession>A0A7T1AKL2</accession>
<gene>
    <name evidence="4" type="primary">cycB</name>
    <name evidence="4" type="ORF">RT761_00858</name>
</gene>
<dbReference type="KEGG" id="alam:RT761_00858"/>
<keyword evidence="5" id="KW-1185">Reference proteome</keyword>
<evidence type="ECO:0000256" key="2">
    <source>
        <dbReference type="ARBA" id="ARBA00022448"/>
    </source>
</evidence>
<dbReference type="GO" id="GO:0015768">
    <property type="term" value="P:maltose transport"/>
    <property type="evidence" value="ECO:0007669"/>
    <property type="project" value="TreeGrafter"/>
</dbReference>
<dbReference type="GO" id="GO:0042956">
    <property type="term" value="P:maltodextrin transmembrane transport"/>
    <property type="evidence" value="ECO:0007669"/>
    <property type="project" value="TreeGrafter"/>
</dbReference>
<dbReference type="AlphaFoldDB" id="A0A7T1AKL2"/>
<dbReference type="CDD" id="cd13585">
    <property type="entry name" value="PBP2_TMBP_like"/>
    <property type="match status" value="1"/>
</dbReference>
<keyword evidence="3" id="KW-0732">Signal</keyword>
<dbReference type="PANTHER" id="PTHR30061">
    <property type="entry name" value="MALTOSE-BINDING PERIPLASMIC PROTEIN"/>
    <property type="match status" value="1"/>
</dbReference>
<proteinExistence type="inferred from homology"/>
<dbReference type="Gene3D" id="3.40.190.10">
    <property type="entry name" value="Periplasmic binding protein-like II"/>
    <property type="match status" value="2"/>
</dbReference>
<dbReference type="RefSeq" id="WP_218112838.1">
    <property type="nucleotide sequence ID" value="NZ_CP065383.1"/>
</dbReference>
<dbReference type="InterPro" id="IPR006059">
    <property type="entry name" value="SBP"/>
</dbReference>
<evidence type="ECO:0000256" key="1">
    <source>
        <dbReference type="ARBA" id="ARBA00008520"/>
    </source>
</evidence>
<evidence type="ECO:0000313" key="4">
    <source>
        <dbReference type="EMBL" id="QPM67647.1"/>
    </source>
</evidence>
<sequence length="418" mass="46327">MKRIIFVNILLAILILTPIGVANSAEKEIQFPSWMWGEVGTGDWFKDGVAQFETQFTDIKVVDTLIPAGQYEEKLLIDMAGGGAPDLAPVFTNMMPKLIRLGLLEPLDDYLANVEWANNLLPVKSVAQYEGKIYGIPLTASPNGLIYNKKLLEKAGVGVPTTPEEMYLAAKKIKEVTGEFGYGFATRTADVLEAYIPLMQWAIGFGGDFSKDGVPTANDPKTIEGLTFLKRFYDEDLTPKGLDGPMLRKMFVEEKIAMLIDGPWAMTYVQGEVPELYPYIGFAAPPTPTHAAITGGAFYTIPVNAKNKKEAFALISIYNQTEMQRRWLEELLQIPGQAVEASSEFLQKHPWINDMVDVAAKYPAGFGYAAPGFEEQAGEVQRMVVDGIARVWGGQTTVEEAMNDVQKRMMDWTSTLKR</sequence>
<dbReference type="InterPro" id="IPR006061">
    <property type="entry name" value="SBP_1_CS"/>
</dbReference>
<dbReference type="Pfam" id="PF01547">
    <property type="entry name" value="SBP_bac_1"/>
    <property type="match status" value="1"/>
</dbReference>
<evidence type="ECO:0000256" key="3">
    <source>
        <dbReference type="ARBA" id="ARBA00022729"/>
    </source>
</evidence>
<dbReference type="GO" id="GO:0055085">
    <property type="term" value="P:transmembrane transport"/>
    <property type="evidence" value="ECO:0007669"/>
    <property type="project" value="InterPro"/>
</dbReference>
<organism evidence="4 5">
    <name type="scientific">Atribacter laminatus</name>
    <dbReference type="NCBI Taxonomy" id="2847778"/>
    <lineage>
        <taxon>Bacteria</taxon>
        <taxon>Pseudomonadati</taxon>
        <taxon>Atribacterota</taxon>
        <taxon>Atribacteria</taxon>
        <taxon>Atribacterales</taxon>
        <taxon>Atribacteraceae</taxon>
        <taxon>Atribacter</taxon>
    </lineage>
</organism>
<dbReference type="PANTHER" id="PTHR30061:SF50">
    <property type="entry name" value="MALTOSE_MALTODEXTRIN-BINDING PERIPLASMIC PROTEIN"/>
    <property type="match status" value="1"/>
</dbReference>
<dbReference type="Proteomes" id="UP000594463">
    <property type="component" value="Chromosome"/>
</dbReference>
<evidence type="ECO:0000313" key="5">
    <source>
        <dbReference type="Proteomes" id="UP000594463"/>
    </source>
</evidence>
<dbReference type="SUPFAM" id="SSF53850">
    <property type="entry name" value="Periplasmic binding protein-like II"/>
    <property type="match status" value="1"/>
</dbReference>
<dbReference type="GO" id="GO:1901982">
    <property type="term" value="F:maltose binding"/>
    <property type="evidence" value="ECO:0007669"/>
    <property type="project" value="TreeGrafter"/>
</dbReference>
<reference evidence="4 5" key="1">
    <citation type="journal article" date="2021" name="Nat. Commun.">
        <title>Isolation of a member of the candidate phylum Atribacteria reveals a unique cell membrane structure.</title>
        <authorList>
            <person name="Taiki K."/>
            <person name="Nobu M.K."/>
            <person name="Kusada H."/>
            <person name="Meng X.-Y."/>
            <person name="Hosoki N."/>
            <person name="Uematsu K."/>
            <person name="Yoshioka H."/>
            <person name="Kamagata Y."/>
            <person name="Tamaki H."/>
        </authorList>
    </citation>
    <scope>NUCLEOTIDE SEQUENCE [LARGE SCALE GENOMIC DNA]</scope>
    <source>
        <strain evidence="4 5">RT761</strain>
    </source>
</reference>
<protein>
    <submittedName>
        <fullName evidence="4">Cyclodextrin-binding protein</fullName>
    </submittedName>
</protein>
<keyword evidence="2" id="KW-0813">Transport</keyword>
<comment type="similarity">
    <text evidence="1">Belongs to the bacterial solute-binding protein 1 family.</text>
</comment>